<gene>
    <name evidence="2" type="ORF">CTAYLR_003680</name>
</gene>
<evidence type="ECO:0000256" key="1">
    <source>
        <dbReference type="SAM" id="Phobius"/>
    </source>
</evidence>
<accession>A0AAD7XK05</accession>
<feature type="transmembrane region" description="Helical" evidence="1">
    <location>
        <begin position="64"/>
        <end position="88"/>
    </location>
</feature>
<feature type="transmembrane region" description="Helical" evidence="1">
    <location>
        <begin position="219"/>
        <end position="239"/>
    </location>
</feature>
<dbReference type="AlphaFoldDB" id="A0AAD7XK05"/>
<keyword evidence="1" id="KW-0472">Membrane</keyword>
<reference evidence="2" key="1">
    <citation type="submission" date="2023-01" db="EMBL/GenBank/DDBJ databases">
        <title>Metagenome sequencing of chrysophaentin producing Chrysophaeum taylorii.</title>
        <authorList>
            <person name="Davison J."/>
            <person name="Bewley C."/>
        </authorList>
    </citation>
    <scope>NUCLEOTIDE SEQUENCE</scope>
    <source>
        <strain evidence="2">NIES-1699</strain>
    </source>
</reference>
<keyword evidence="3" id="KW-1185">Reference proteome</keyword>
<name>A0AAD7XK05_9STRA</name>
<organism evidence="2 3">
    <name type="scientific">Chrysophaeum taylorii</name>
    <dbReference type="NCBI Taxonomy" id="2483200"/>
    <lineage>
        <taxon>Eukaryota</taxon>
        <taxon>Sar</taxon>
        <taxon>Stramenopiles</taxon>
        <taxon>Ochrophyta</taxon>
        <taxon>Pelagophyceae</taxon>
        <taxon>Pelagomonadales</taxon>
        <taxon>Pelagomonadaceae</taxon>
        <taxon>Chrysophaeum</taxon>
    </lineage>
</organism>
<keyword evidence="1" id="KW-0812">Transmembrane</keyword>
<comment type="caution">
    <text evidence="2">The sequence shown here is derived from an EMBL/GenBank/DDBJ whole genome shotgun (WGS) entry which is preliminary data.</text>
</comment>
<feature type="transmembrane region" description="Helical" evidence="1">
    <location>
        <begin position="195"/>
        <end position="213"/>
    </location>
</feature>
<evidence type="ECO:0000313" key="3">
    <source>
        <dbReference type="Proteomes" id="UP001230188"/>
    </source>
</evidence>
<feature type="transmembrane region" description="Helical" evidence="1">
    <location>
        <begin position="317"/>
        <end position="333"/>
    </location>
</feature>
<sequence length="552" mass="61352">MVASKEDAKNDESNLKHNAKIGASKDGEASAEAMLSAYAVQLALTEMANLQGNLFIFPSAFWHWLVWPLLCLVLVVPSNRWVLAVALIVRRAMTLAEAPFVWDACVWMLQTDLMLLVGLLELDPVACGFWKFNTSFLDPRASCASVLTVQLIAAYAPSTPLAATKILSDASPLLVAAGETVMGLLLLVKNRFWQKIGVFLALLLHLGIAFSPFPNQVAVYSVVCLCRLFNVVPATWTLAQNELLSLPKTKAGAAGRACAYALVASSALLNTNPVVKIDWAQPYYVWQCIVCLRAFYLDRDRRLLTTRPIVIKGNKSLVVGWSLIGLAAFYAFGENVLGLVDVSAAAPYTQIRMHAGSNHLVLPTALLQRDGHFFRGGVVRIESSTSTYLNDLYPSETTSLIAPEARDLLHRVGHVGREFSPTVYRMIGPINRRSMPRNGDPFVKYTIPNFELRRVVDELATFETQPFKLTYSRLVGEGDEVWRKHHVNRTFLLQRDARGRTTCTQIFPGRRSRCSDDELALLEKPNYIARKSMMFFAYPADDSFGDVLPCMD</sequence>
<proteinExistence type="predicted"/>
<keyword evidence="1" id="KW-1133">Transmembrane helix</keyword>
<protein>
    <submittedName>
        <fullName evidence="2">Uncharacterized protein</fullName>
    </submittedName>
</protein>
<feature type="transmembrane region" description="Helical" evidence="1">
    <location>
        <begin position="251"/>
        <end position="269"/>
    </location>
</feature>
<feature type="transmembrane region" description="Helical" evidence="1">
    <location>
        <begin position="281"/>
        <end position="297"/>
    </location>
</feature>
<evidence type="ECO:0000313" key="2">
    <source>
        <dbReference type="EMBL" id="KAJ8602233.1"/>
    </source>
</evidence>
<dbReference type="Proteomes" id="UP001230188">
    <property type="component" value="Unassembled WGS sequence"/>
</dbReference>
<dbReference type="EMBL" id="JAQMWT010000388">
    <property type="protein sequence ID" value="KAJ8602233.1"/>
    <property type="molecule type" value="Genomic_DNA"/>
</dbReference>